<sequence length="108" mass="11392">MAPFNIRTATATELSDLLNTGRVSSVDIVTACLAQIQQHHRAGLGLRALISVHPETALAQAADRDRERAQGQVRSGLHGIPIIVKDAIITCRALGLPTTAGAVAFQDT</sequence>
<dbReference type="EMBL" id="KZ826078">
    <property type="protein sequence ID" value="PYH88603.1"/>
    <property type="molecule type" value="Genomic_DNA"/>
</dbReference>
<feature type="domain" description="Amidase" evidence="1">
    <location>
        <begin position="27"/>
        <end position="106"/>
    </location>
</feature>
<evidence type="ECO:0000259" key="1">
    <source>
        <dbReference type="Pfam" id="PF01425"/>
    </source>
</evidence>
<dbReference type="InterPro" id="IPR036928">
    <property type="entry name" value="AS_sf"/>
</dbReference>
<organism evidence="2 3">
    <name type="scientific">Aspergillus ellipticus CBS 707.79</name>
    <dbReference type="NCBI Taxonomy" id="1448320"/>
    <lineage>
        <taxon>Eukaryota</taxon>
        <taxon>Fungi</taxon>
        <taxon>Dikarya</taxon>
        <taxon>Ascomycota</taxon>
        <taxon>Pezizomycotina</taxon>
        <taxon>Eurotiomycetes</taxon>
        <taxon>Eurotiomycetidae</taxon>
        <taxon>Eurotiales</taxon>
        <taxon>Aspergillaceae</taxon>
        <taxon>Aspergillus</taxon>
        <taxon>Aspergillus subgen. Circumdati</taxon>
    </lineage>
</organism>
<accession>A0A319DC39</accession>
<dbReference type="Proteomes" id="UP000247810">
    <property type="component" value="Unassembled WGS sequence"/>
</dbReference>
<evidence type="ECO:0000313" key="3">
    <source>
        <dbReference type="Proteomes" id="UP000247810"/>
    </source>
</evidence>
<evidence type="ECO:0000313" key="2">
    <source>
        <dbReference type="EMBL" id="PYH88603.1"/>
    </source>
</evidence>
<proteinExistence type="predicted"/>
<dbReference type="AlphaFoldDB" id="A0A319DC39"/>
<dbReference type="InterPro" id="IPR023631">
    <property type="entry name" value="Amidase_dom"/>
</dbReference>
<dbReference type="OrthoDB" id="566138at2759"/>
<name>A0A319DC39_9EURO</name>
<gene>
    <name evidence="2" type="ORF">BO71DRAFT_435575</name>
</gene>
<keyword evidence="3" id="KW-1185">Reference proteome</keyword>
<protein>
    <submittedName>
        <fullName evidence="2">Amidase signature enzyme</fullName>
    </submittedName>
</protein>
<dbReference type="STRING" id="1448320.A0A319DC39"/>
<dbReference type="PANTHER" id="PTHR42678:SF34">
    <property type="entry name" value="OS04G0183300 PROTEIN"/>
    <property type="match status" value="1"/>
</dbReference>
<dbReference type="SUPFAM" id="SSF75304">
    <property type="entry name" value="Amidase signature (AS) enzymes"/>
    <property type="match status" value="1"/>
</dbReference>
<dbReference type="PANTHER" id="PTHR42678">
    <property type="entry name" value="AMIDASE"/>
    <property type="match status" value="1"/>
</dbReference>
<dbReference type="Pfam" id="PF01425">
    <property type="entry name" value="Amidase"/>
    <property type="match status" value="1"/>
</dbReference>
<dbReference type="Gene3D" id="3.90.1300.10">
    <property type="entry name" value="Amidase signature (AS) domain"/>
    <property type="match status" value="1"/>
</dbReference>
<dbReference type="VEuPathDB" id="FungiDB:BO71DRAFT_435575"/>
<reference evidence="2 3" key="1">
    <citation type="submission" date="2018-02" db="EMBL/GenBank/DDBJ databases">
        <title>The genomes of Aspergillus section Nigri reveals drivers in fungal speciation.</title>
        <authorList>
            <consortium name="DOE Joint Genome Institute"/>
            <person name="Vesth T.C."/>
            <person name="Nybo J."/>
            <person name="Theobald S."/>
            <person name="Brandl J."/>
            <person name="Frisvad J.C."/>
            <person name="Nielsen K.F."/>
            <person name="Lyhne E.K."/>
            <person name="Kogle M.E."/>
            <person name="Kuo A."/>
            <person name="Riley R."/>
            <person name="Clum A."/>
            <person name="Nolan M."/>
            <person name="Lipzen A."/>
            <person name="Salamov A."/>
            <person name="Henrissat B."/>
            <person name="Wiebenga A."/>
            <person name="De vries R.P."/>
            <person name="Grigoriev I.V."/>
            <person name="Mortensen U.H."/>
            <person name="Andersen M.R."/>
            <person name="Baker S.E."/>
        </authorList>
    </citation>
    <scope>NUCLEOTIDE SEQUENCE [LARGE SCALE GENOMIC DNA]</scope>
    <source>
        <strain evidence="2 3">CBS 707.79</strain>
    </source>
</reference>